<dbReference type="PATRIC" id="fig|480391.4.peg.205"/>
<dbReference type="SUPFAM" id="SSF81301">
    <property type="entry name" value="Nucleotidyltransferase"/>
    <property type="match status" value="1"/>
</dbReference>
<name>A0A0R2NHT8_9LACO</name>
<dbReference type="GO" id="GO:0043023">
    <property type="term" value="F:ribosomal large subunit binding"/>
    <property type="evidence" value="ECO:0007669"/>
    <property type="project" value="TreeGrafter"/>
</dbReference>
<evidence type="ECO:0000313" key="4">
    <source>
        <dbReference type="Proteomes" id="UP000051249"/>
    </source>
</evidence>
<dbReference type="InterPro" id="IPR043519">
    <property type="entry name" value="NT_sf"/>
</dbReference>
<dbReference type="RefSeq" id="WP_057798971.1">
    <property type="nucleotide sequence ID" value="NZ_BJZZ01000010.1"/>
</dbReference>
<keyword evidence="2" id="KW-0810">Translation regulation</keyword>
<keyword evidence="4" id="KW-1185">Reference proteome</keyword>
<evidence type="ECO:0000256" key="1">
    <source>
        <dbReference type="ARBA" id="ARBA00010574"/>
    </source>
</evidence>
<dbReference type="HAMAP" id="MF_01477">
    <property type="entry name" value="Iojap_RsfS"/>
    <property type="match status" value="1"/>
</dbReference>
<dbReference type="OrthoDB" id="9793681at2"/>
<dbReference type="Pfam" id="PF02410">
    <property type="entry name" value="RsfS"/>
    <property type="match status" value="1"/>
</dbReference>
<comment type="caution">
    <text evidence="3">The sequence shown here is derived from an EMBL/GenBank/DDBJ whole genome shotgun (WGS) entry which is preliminary data.</text>
</comment>
<comment type="subunit">
    <text evidence="2">Interacts with ribosomal protein uL14 (rplN).</text>
</comment>
<dbReference type="PANTHER" id="PTHR21043">
    <property type="entry name" value="IOJAP SUPERFAMILY ORTHOLOG"/>
    <property type="match status" value="1"/>
</dbReference>
<evidence type="ECO:0000256" key="2">
    <source>
        <dbReference type="HAMAP-Rule" id="MF_01477"/>
    </source>
</evidence>
<dbReference type="AlphaFoldDB" id="A0A0R2NHT8"/>
<keyword evidence="2" id="KW-0963">Cytoplasm</keyword>
<organism evidence="3 4">
    <name type="scientific">Pediococcus argentinicus</name>
    <dbReference type="NCBI Taxonomy" id="480391"/>
    <lineage>
        <taxon>Bacteria</taxon>
        <taxon>Bacillati</taxon>
        <taxon>Bacillota</taxon>
        <taxon>Bacilli</taxon>
        <taxon>Lactobacillales</taxon>
        <taxon>Lactobacillaceae</taxon>
        <taxon>Pediococcus</taxon>
    </lineage>
</organism>
<dbReference type="EMBL" id="JQCQ01000011">
    <property type="protein sequence ID" value="KRO25365.1"/>
    <property type="molecule type" value="Genomic_DNA"/>
</dbReference>
<dbReference type="NCBIfam" id="TIGR00090">
    <property type="entry name" value="rsfS_iojap_ybeB"/>
    <property type="match status" value="1"/>
</dbReference>
<gene>
    <name evidence="2" type="primary">rsfS</name>
    <name evidence="3" type="ORF">IV88_GL000202</name>
</gene>
<comment type="similarity">
    <text evidence="1 2">Belongs to the Iojap/RsfS family.</text>
</comment>
<dbReference type="PANTHER" id="PTHR21043:SF0">
    <property type="entry name" value="MITOCHONDRIAL ASSEMBLY OF RIBOSOMAL LARGE SUBUNIT PROTEIN 1"/>
    <property type="match status" value="1"/>
</dbReference>
<dbReference type="Proteomes" id="UP000051249">
    <property type="component" value="Unassembled WGS sequence"/>
</dbReference>
<protein>
    <recommendedName>
        <fullName evidence="2">Ribosomal silencing factor RsfS</fullName>
    </recommendedName>
</protein>
<dbReference type="GO" id="GO:0005737">
    <property type="term" value="C:cytoplasm"/>
    <property type="evidence" value="ECO:0007669"/>
    <property type="project" value="UniProtKB-SubCell"/>
</dbReference>
<dbReference type="GO" id="GO:0017148">
    <property type="term" value="P:negative regulation of translation"/>
    <property type="evidence" value="ECO:0007669"/>
    <property type="project" value="UniProtKB-UniRule"/>
</dbReference>
<comment type="subcellular location">
    <subcellularLocation>
        <location evidence="2">Cytoplasm</location>
    </subcellularLocation>
</comment>
<dbReference type="GO" id="GO:0042256">
    <property type="term" value="P:cytosolic ribosome assembly"/>
    <property type="evidence" value="ECO:0007669"/>
    <property type="project" value="UniProtKB-UniRule"/>
</dbReference>
<comment type="function">
    <text evidence="2">Functions as a ribosomal silencing factor. Interacts with ribosomal protein uL14 (rplN), blocking formation of intersubunit bridge B8. Prevents association of the 30S and 50S ribosomal subunits and the formation of functional ribosomes, thus repressing translation.</text>
</comment>
<dbReference type="InterPro" id="IPR004394">
    <property type="entry name" value="Iojap/RsfS/C7orf30"/>
</dbReference>
<sequence>MEIKEILEMAVKASDSKRAENIIALDMKKVSILADYFVIASADSERQVGAIADAVLEAAKENNVPVLRAEGQKASEWILIDFGDVVVNIFQTDQRKYYNLEKLWSDADVVDVANWVEA</sequence>
<accession>A0A0R2NHT8</accession>
<reference evidence="3 4" key="1">
    <citation type="journal article" date="2015" name="Genome Announc.">
        <title>Expanding the biotechnology potential of lactobacilli through comparative genomics of 213 strains and associated genera.</title>
        <authorList>
            <person name="Sun Z."/>
            <person name="Harris H.M."/>
            <person name="McCann A."/>
            <person name="Guo C."/>
            <person name="Argimon S."/>
            <person name="Zhang W."/>
            <person name="Yang X."/>
            <person name="Jeffery I.B."/>
            <person name="Cooney J.C."/>
            <person name="Kagawa T.F."/>
            <person name="Liu W."/>
            <person name="Song Y."/>
            <person name="Salvetti E."/>
            <person name="Wrobel A."/>
            <person name="Rasinkangas P."/>
            <person name="Parkhill J."/>
            <person name="Rea M.C."/>
            <person name="O'Sullivan O."/>
            <person name="Ritari J."/>
            <person name="Douillard F.P."/>
            <person name="Paul Ross R."/>
            <person name="Yang R."/>
            <person name="Briner A.E."/>
            <person name="Felis G.E."/>
            <person name="de Vos W.M."/>
            <person name="Barrangou R."/>
            <person name="Klaenhammer T.R."/>
            <person name="Caufield P.W."/>
            <person name="Cui Y."/>
            <person name="Zhang H."/>
            <person name="O'Toole P.W."/>
        </authorList>
    </citation>
    <scope>NUCLEOTIDE SEQUENCE [LARGE SCALE GENOMIC DNA]</scope>
    <source>
        <strain evidence="3 4">DSM 23026</strain>
    </source>
</reference>
<evidence type="ECO:0000313" key="3">
    <source>
        <dbReference type="EMBL" id="KRO25365.1"/>
    </source>
</evidence>
<keyword evidence="2" id="KW-0678">Repressor</keyword>
<dbReference type="GO" id="GO:0090071">
    <property type="term" value="P:negative regulation of ribosome biogenesis"/>
    <property type="evidence" value="ECO:0007669"/>
    <property type="project" value="UniProtKB-UniRule"/>
</dbReference>
<dbReference type="Gene3D" id="3.30.460.10">
    <property type="entry name" value="Beta Polymerase, domain 2"/>
    <property type="match status" value="1"/>
</dbReference>
<proteinExistence type="inferred from homology"/>